<dbReference type="EMBL" id="JBHSBC010000020">
    <property type="protein sequence ID" value="MFC3982488.1"/>
    <property type="molecule type" value="Genomic_DNA"/>
</dbReference>
<protein>
    <submittedName>
        <fullName evidence="1">Uncharacterized protein</fullName>
    </submittedName>
</protein>
<dbReference type="RefSeq" id="WP_386190766.1">
    <property type="nucleotide sequence ID" value="NZ_JBHSBC010000020.1"/>
</dbReference>
<proteinExistence type="predicted"/>
<dbReference type="Proteomes" id="UP001595698">
    <property type="component" value="Unassembled WGS sequence"/>
</dbReference>
<sequence length="75" mass="8042">MTPEQLAKLKKSSSDATYFSQLAEAAEGLGVTRVQRDKAAAELEKALGRRGAAAYRESALQRAGASPKGIRRFFG</sequence>
<gene>
    <name evidence="1" type="ORF">ACFOYY_20255</name>
</gene>
<accession>A0ABV8F4T6</accession>
<reference evidence="2" key="1">
    <citation type="journal article" date="2019" name="Int. J. Syst. Evol. Microbiol.">
        <title>The Global Catalogue of Microorganisms (GCM) 10K type strain sequencing project: providing services to taxonomists for standard genome sequencing and annotation.</title>
        <authorList>
            <consortium name="The Broad Institute Genomics Platform"/>
            <consortium name="The Broad Institute Genome Sequencing Center for Infectious Disease"/>
            <person name="Wu L."/>
            <person name="Ma J."/>
        </authorList>
    </citation>
    <scope>NUCLEOTIDE SEQUENCE [LARGE SCALE GENOMIC DNA]</scope>
    <source>
        <strain evidence="2">TBRC 7912</strain>
    </source>
</reference>
<organism evidence="1 2">
    <name type="scientific">Streptosporangium jomthongense</name>
    <dbReference type="NCBI Taxonomy" id="1193683"/>
    <lineage>
        <taxon>Bacteria</taxon>
        <taxon>Bacillati</taxon>
        <taxon>Actinomycetota</taxon>
        <taxon>Actinomycetes</taxon>
        <taxon>Streptosporangiales</taxon>
        <taxon>Streptosporangiaceae</taxon>
        <taxon>Streptosporangium</taxon>
    </lineage>
</organism>
<comment type="caution">
    <text evidence="1">The sequence shown here is derived from an EMBL/GenBank/DDBJ whole genome shotgun (WGS) entry which is preliminary data.</text>
</comment>
<name>A0ABV8F4T6_9ACTN</name>
<evidence type="ECO:0000313" key="1">
    <source>
        <dbReference type="EMBL" id="MFC3982488.1"/>
    </source>
</evidence>
<evidence type="ECO:0000313" key="2">
    <source>
        <dbReference type="Proteomes" id="UP001595698"/>
    </source>
</evidence>
<keyword evidence="2" id="KW-1185">Reference proteome</keyword>